<comment type="similarity">
    <text evidence="1">Belongs to the HesB/IscA family.</text>
</comment>
<dbReference type="PANTHER" id="PTHR10072">
    <property type="entry name" value="IRON-SULFUR CLUSTER ASSEMBLY PROTEIN"/>
    <property type="match status" value="1"/>
</dbReference>
<dbReference type="Pfam" id="PF01521">
    <property type="entry name" value="Fe-S_biosyn"/>
    <property type="match status" value="1"/>
</dbReference>
<gene>
    <name evidence="3" type="ORF">LCMAC202_06750</name>
</gene>
<dbReference type="EMBL" id="MK500385">
    <property type="protein sequence ID" value="QBK88313.1"/>
    <property type="molecule type" value="Genomic_DNA"/>
</dbReference>
<sequence length="117" mass="13142">MSKRTLVKSVITITDTAVNRIKYLINKNNDPNIIGVHLSTRLRGCNGNSYVMDYTKDKLLTDEHVHCKGINVYIDKKALFKVIGTKMDFVENKVSSEFIFTNPNAKGTCGCGESFHI</sequence>
<dbReference type="PANTHER" id="PTHR10072:SF41">
    <property type="entry name" value="IRON-SULFUR CLUSTER ASSEMBLY 1 HOMOLOG, MITOCHONDRIAL"/>
    <property type="match status" value="1"/>
</dbReference>
<dbReference type="NCBIfam" id="TIGR00049">
    <property type="entry name" value="iron-sulfur cluster assembly accessory protein"/>
    <property type="match status" value="1"/>
</dbReference>
<dbReference type="Gene3D" id="2.60.300.12">
    <property type="entry name" value="HesB-like domain"/>
    <property type="match status" value="1"/>
</dbReference>
<evidence type="ECO:0000256" key="1">
    <source>
        <dbReference type="ARBA" id="ARBA00006718"/>
    </source>
</evidence>
<dbReference type="GO" id="GO:0051537">
    <property type="term" value="F:2 iron, 2 sulfur cluster binding"/>
    <property type="evidence" value="ECO:0007669"/>
    <property type="project" value="TreeGrafter"/>
</dbReference>
<name>A0A481YYI2_9VIRU</name>
<organism evidence="3">
    <name type="scientific">Marseillevirus LCMAC202</name>
    <dbReference type="NCBI Taxonomy" id="2506606"/>
    <lineage>
        <taxon>Viruses</taxon>
        <taxon>Varidnaviria</taxon>
        <taxon>Bamfordvirae</taxon>
        <taxon>Nucleocytoviricota</taxon>
        <taxon>Megaviricetes</taxon>
        <taxon>Pimascovirales</taxon>
        <taxon>Pimascovirales incertae sedis</taxon>
        <taxon>Marseilleviridae</taxon>
    </lineage>
</organism>
<dbReference type="InterPro" id="IPR016092">
    <property type="entry name" value="ATAP"/>
</dbReference>
<dbReference type="FunFam" id="2.60.300.12:FF:000001">
    <property type="entry name" value="Iron-binding protein IscA"/>
    <property type="match status" value="1"/>
</dbReference>
<dbReference type="InterPro" id="IPR017870">
    <property type="entry name" value="FeS_cluster_insertion_CS"/>
</dbReference>
<dbReference type="PROSITE" id="PS01152">
    <property type="entry name" value="HESB"/>
    <property type="match status" value="1"/>
</dbReference>
<dbReference type="GO" id="GO:0016226">
    <property type="term" value="P:iron-sulfur cluster assembly"/>
    <property type="evidence" value="ECO:0007669"/>
    <property type="project" value="InterPro"/>
</dbReference>
<proteinExistence type="inferred from homology"/>
<dbReference type="SUPFAM" id="SSF89360">
    <property type="entry name" value="HesB-like domain"/>
    <property type="match status" value="1"/>
</dbReference>
<dbReference type="InterPro" id="IPR035903">
    <property type="entry name" value="HesB-like_dom_sf"/>
</dbReference>
<dbReference type="InterPro" id="IPR050322">
    <property type="entry name" value="Fe-S_cluster_asmbl/transfer"/>
</dbReference>
<evidence type="ECO:0000313" key="3">
    <source>
        <dbReference type="EMBL" id="QBK88313.1"/>
    </source>
</evidence>
<accession>A0A481YYI2</accession>
<dbReference type="InterPro" id="IPR000361">
    <property type="entry name" value="ATAP_core_dom"/>
</dbReference>
<evidence type="ECO:0000259" key="2">
    <source>
        <dbReference type="Pfam" id="PF01521"/>
    </source>
</evidence>
<feature type="domain" description="Core" evidence="2">
    <location>
        <begin position="11"/>
        <end position="113"/>
    </location>
</feature>
<protein>
    <submittedName>
        <fullName evidence="3">Iron-sulfur cluster biosynthesis protein</fullName>
    </submittedName>
</protein>
<reference evidence="3" key="1">
    <citation type="journal article" date="2019" name="MBio">
        <title>Virus Genomes from Deep Sea Sediments Expand the Ocean Megavirome and Support Independent Origins of Viral Gigantism.</title>
        <authorList>
            <person name="Backstrom D."/>
            <person name="Yutin N."/>
            <person name="Jorgensen S.L."/>
            <person name="Dharamshi J."/>
            <person name="Homa F."/>
            <person name="Zaremba-Niedwiedzka K."/>
            <person name="Spang A."/>
            <person name="Wolf Y.I."/>
            <person name="Koonin E.V."/>
            <person name="Ettema T.J."/>
        </authorList>
    </citation>
    <scope>NUCLEOTIDE SEQUENCE</scope>
</reference>